<evidence type="ECO:0000259" key="1">
    <source>
        <dbReference type="Pfam" id="PF01408"/>
    </source>
</evidence>
<dbReference type="Gene3D" id="3.30.360.10">
    <property type="entry name" value="Dihydrodipicolinate Reductase, domain 2"/>
    <property type="match status" value="1"/>
</dbReference>
<dbReference type="Pfam" id="PF22725">
    <property type="entry name" value="GFO_IDH_MocA_C3"/>
    <property type="match status" value="1"/>
</dbReference>
<evidence type="ECO:0000259" key="2">
    <source>
        <dbReference type="Pfam" id="PF22725"/>
    </source>
</evidence>
<dbReference type="EMBL" id="BMXG01000014">
    <property type="protein sequence ID" value="GHC05659.1"/>
    <property type="molecule type" value="Genomic_DNA"/>
</dbReference>
<dbReference type="Pfam" id="PF01408">
    <property type="entry name" value="GFO_IDH_MocA"/>
    <property type="match status" value="1"/>
</dbReference>
<sequence length="447" mass="50156">MIFNFITSAYIKLRTNMSTPTSNTFSAPQTQSASTSTNSSNRAILQVAIIGISGFGRVHHAMIESGIQRNEFKLAAAAIINQSEEPEKCAKMLAEGVEVFEDFQEMLDRWHGKIDICFIPTGIHLHAPMTIAALQAGANVFVEKPAAATIQEVHEMQAAEQSSSRFVAVGYQTIYASETMLMKQAILTGRIGKLKAVKCMGLWPRLESYYSRNDWAGRLKLGEDWLLDSPFNNAISHQLNMICFLAGPQQNESANIADIQAELYRSRKIESPDTACIRCHSESGVPLYFFGTHSSRQTVDPEIHVVGDAGSIHWTFEQTLIHDVSGNTQTIDNECRDELRERILDCLVERTHSPKAFICDLEIASAQTRCVNGAHESSDVRAIPEQYISRHEEHEGDTKIEIKGIDELIFKAFEQEKLFSELDCPWAKPGQTIELRNYKHFPSIRQF</sequence>
<gene>
    <name evidence="3" type="ORF">GCM10007047_23260</name>
</gene>
<dbReference type="InterPro" id="IPR036291">
    <property type="entry name" value="NAD(P)-bd_dom_sf"/>
</dbReference>
<accession>A0A8J3DD79</accession>
<comment type="caution">
    <text evidence="3">The sequence shown here is derived from an EMBL/GenBank/DDBJ whole genome shotgun (WGS) entry which is preliminary data.</text>
</comment>
<dbReference type="Proteomes" id="UP000642829">
    <property type="component" value="Unassembled WGS sequence"/>
</dbReference>
<evidence type="ECO:0000313" key="4">
    <source>
        <dbReference type="Proteomes" id="UP000642829"/>
    </source>
</evidence>
<dbReference type="SUPFAM" id="SSF55347">
    <property type="entry name" value="Glyceraldehyde-3-phosphate dehydrogenase-like, C-terminal domain"/>
    <property type="match status" value="1"/>
</dbReference>
<protein>
    <submittedName>
        <fullName evidence="3">Oxidoreductase</fullName>
    </submittedName>
</protein>
<dbReference type="SUPFAM" id="SSF51735">
    <property type="entry name" value="NAD(P)-binding Rossmann-fold domains"/>
    <property type="match status" value="1"/>
</dbReference>
<dbReference type="PANTHER" id="PTHR43249:SF1">
    <property type="entry name" value="D-GLUCOSIDE 3-DEHYDROGENASE"/>
    <property type="match status" value="1"/>
</dbReference>
<dbReference type="Gene3D" id="3.40.50.720">
    <property type="entry name" value="NAD(P)-binding Rossmann-like Domain"/>
    <property type="match status" value="1"/>
</dbReference>
<name>A0A8J3DD79_9BACT</name>
<reference evidence="3" key="1">
    <citation type="journal article" date="2014" name="Int. J. Syst. Evol. Microbiol.">
        <title>Complete genome sequence of Corynebacterium casei LMG S-19264T (=DSM 44701T), isolated from a smear-ripened cheese.</title>
        <authorList>
            <consortium name="US DOE Joint Genome Institute (JGI-PGF)"/>
            <person name="Walter F."/>
            <person name="Albersmeier A."/>
            <person name="Kalinowski J."/>
            <person name="Ruckert C."/>
        </authorList>
    </citation>
    <scope>NUCLEOTIDE SEQUENCE</scope>
    <source>
        <strain evidence="3">KCTC 12870</strain>
    </source>
</reference>
<feature type="domain" description="GFO/IDH/MocA-like oxidoreductase" evidence="2">
    <location>
        <begin position="182"/>
        <end position="312"/>
    </location>
</feature>
<keyword evidence="4" id="KW-1185">Reference proteome</keyword>
<proteinExistence type="predicted"/>
<dbReference type="InterPro" id="IPR052515">
    <property type="entry name" value="Gfo/Idh/MocA_Oxidoreductase"/>
</dbReference>
<dbReference type="InterPro" id="IPR055170">
    <property type="entry name" value="GFO_IDH_MocA-like_dom"/>
</dbReference>
<evidence type="ECO:0000313" key="3">
    <source>
        <dbReference type="EMBL" id="GHC05659.1"/>
    </source>
</evidence>
<dbReference type="PANTHER" id="PTHR43249">
    <property type="entry name" value="UDP-N-ACETYL-2-AMINO-2-DEOXY-D-GLUCURONATE OXIDASE"/>
    <property type="match status" value="1"/>
</dbReference>
<organism evidence="3 4">
    <name type="scientific">Cerasicoccus arenae</name>
    <dbReference type="NCBI Taxonomy" id="424488"/>
    <lineage>
        <taxon>Bacteria</taxon>
        <taxon>Pseudomonadati</taxon>
        <taxon>Verrucomicrobiota</taxon>
        <taxon>Opitutia</taxon>
        <taxon>Puniceicoccales</taxon>
        <taxon>Cerasicoccaceae</taxon>
        <taxon>Cerasicoccus</taxon>
    </lineage>
</organism>
<feature type="domain" description="Gfo/Idh/MocA-like oxidoreductase N-terminal" evidence="1">
    <location>
        <begin position="46"/>
        <end position="171"/>
    </location>
</feature>
<dbReference type="AlphaFoldDB" id="A0A8J3DD79"/>
<dbReference type="InterPro" id="IPR000683">
    <property type="entry name" value="Gfo/Idh/MocA-like_OxRdtase_N"/>
</dbReference>
<reference evidence="3" key="2">
    <citation type="submission" date="2020-09" db="EMBL/GenBank/DDBJ databases">
        <authorList>
            <person name="Sun Q."/>
            <person name="Kim S."/>
        </authorList>
    </citation>
    <scope>NUCLEOTIDE SEQUENCE</scope>
    <source>
        <strain evidence="3">KCTC 12870</strain>
    </source>
</reference>
<dbReference type="GO" id="GO:0000166">
    <property type="term" value="F:nucleotide binding"/>
    <property type="evidence" value="ECO:0007669"/>
    <property type="project" value="InterPro"/>
</dbReference>